<dbReference type="Proteomes" id="UP000054007">
    <property type="component" value="Unassembled WGS sequence"/>
</dbReference>
<evidence type="ECO:0000313" key="2">
    <source>
        <dbReference type="Proteomes" id="UP000054007"/>
    </source>
</evidence>
<name>A0A0D7B104_9AGAR</name>
<keyword evidence="2" id="KW-1185">Reference proteome</keyword>
<protein>
    <submittedName>
        <fullName evidence="1">Uncharacterized protein</fullName>
    </submittedName>
</protein>
<accession>A0A0D7B104</accession>
<evidence type="ECO:0000313" key="1">
    <source>
        <dbReference type="EMBL" id="KIY63176.1"/>
    </source>
</evidence>
<proteinExistence type="predicted"/>
<organism evidence="1 2">
    <name type="scientific">Cylindrobasidium torrendii FP15055 ss-10</name>
    <dbReference type="NCBI Taxonomy" id="1314674"/>
    <lineage>
        <taxon>Eukaryota</taxon>
        <taxon>Fungi</taxon>
        <taxon>Dikarya</taxon>
        <taxon>Basidiomycota</taxon>
        <taxon>Agaricomycotina</taxon>
        <taxon>Agaricomycetes</taxon>
        <taxon>Agaricomycetidae</taxon>
        <taxon>Agaricales</taxon>
        <taxon>Marasmiineae</taxon>
        <taxon>Physalacriaceae</taxon>
        <taxon>Cylindrobasidium</taxon>
    </lineage>
</organism>
<sequence>MRRRKLVDAIKEKLGESARASFLSELEVALLAEFHRAWRASRRAREGRPAHRLLQTAAFLGKIISLGYIGNKAINGCVYVMYEELYTLAHLQALHILLEWGLTHHLETKQSIRLQRLLTNLELMPEMFDLVHVGVGPADYAALKKMAWAICDT</sequence>
<gene>
    <name evidence="1" type="ORF">CYLTODRAFT_426320</name>
</gene>
<dbReference type="EMBL" id="KN880715">
    <property type="protein sequence ID" value="KIY63176.1"/>
    <property type="molecule type" value="Genomic_DNA"/>
</dbReference>
<reference evidence="1 2" key="1">
    <citation type="journal article" date="2015" name="Fungal Genet. Biol.">
        <title>Evolution of novel wood decay mechanisms in Agaricales revealed by the genome sequences of Fistulina hepatica and Cylindrobasidium torrendii.</title>
        <authorList>
            <person name="Floudas D."/>
            <person name="Held B.W."/>
            <person name="Riley R."/>
            <person name="Nagy L.G."/>
            <person name="Koehler G."/>
            <person name="Ransdell A.S."/>
            <person name="Younus H."/>
            <person name="Chow J."/>
            <person name="Chiniquy J."/>
            <person name="Lipzen A."/>
            <person name="Tritt A."/>
            <person name="Sun H."/>
            <person name="Haridas S."/>
            <person name="LaButti K."/>
            <person name="Ohm R.A."/>
            <person name="Kues U."/>
            <person name="Blanchette R.A."/>
            <person name="Grigoriev I.V."/>
            <person name="Minto R.E."/>
            <person name="Hibbett D.S."/>
        </authorList>
    </citation>
    <scope>NUCLEOTIDE SEQUENCE [LARGE SCALE GENOMIC DNA]</scope>
    <source>
        <strain evidence="1 2">FP15055 ss-10</strain>
    </source>
</reference>
<dbReference type="AlphaFoldDB" id="A0A0D7B104"/>